<protein>
    <recommendedName>
        <fullName evidence="3">endo-polygalacturonase</fullName>
        <ecNumber evidence="3">3.2.1.15</ecNumber>
    </recommendedName>
</protein>
<dbReference type="InterPro" id="IPR011050">
    <property type="entry name" value="Pectin_lyase_fold/virulence"/>
</dbReference>
<evidence type="ECO:0000313" key="15">
    <source>
        <dbReference type="Proteomes" id="UP000235145"/>
    </source>
</evidence>
<dbReference type="EMBL" id="NBSK02000001">
    <property type="protein sequence ID" value="KAJ0224176.1"/>
    <property type="molecule type" value="Genomic_DNA"/>
</dbReference>
<dbReference type="SMART" id="SM00710">
    <property type="entry name" value="PbH1"/>
    <property type="match status" value="4"/>
</dbReference>
<dbReference type="GO" id="GO:0071555">
    <property type="term" value="P:cell wall organization"/>
    <property type="evidence" value="ECO:0007669"/>
    <property type="project" value="UniProtKB-KW"/>
</dbReference>
<evidence type="ECO:0000256" key="9">
    <source>
        <dbReference type="ARBA" id="ARBA00023295"/>
    </source>
</evidence>
<name>A0A9R1WF57_LACSA</name>
<comment type="subcellular location">
    <subcellularLocation>
        <location evidence="1">Secreted</location>
        <location evidence="1">Cell wall</location>
    </subcellularLocation>
</comment>
<evidence type="ECO:0000256" key="2">
    <source>
        <dbReference type="ARBA" id="ARBA00008834"/>
    </source>
</evidence>
<dbReference type="Pfam" id="PF00295">
    <property type="entry name" value="Glyco_hydro_28"/>
    <property type="match status" value="1"/>
</dbReference>
<keyword evidence="9 13" id="KW-0326">Glycosidase</keyword>
<dbReference type="GO" id="GO:0005975">
    <property type="term" value="P:carbohydrate metabolic process"/>
    <property type="evidence" value="ECO:0007669"/>
    <property type="project" value="InterPro"/>
</dbReference>
<keyword evidence="6" id="KW-0732">Signal</keyword>
<evidence type="ECO:0000256" key="5">
    <source>
        <dbReference type="ARBA" id="ARBA00022525"/>
    </source>
</evidence>
<dbReference type="Proteomes" id="UP000235145">
    <property type="component" value="Unassembled WGS sequence"/>
</dbReference>
<evidence type="ECO:0000256" key="8">
    <source>
        <dbReference type="ARBA" id="ARBA00022801"/>
    </source>
</evidence>
<comment type="caution">
    <text evidence="14">The sequence shown here is derived from an EMBL/GenBank/DDBJ whole genome shotgun (WGS) entry which is preliminary data.</text>
</comment>
<sequence>MYKYSPTIDQEKKLHNTRELYFMHKSFLILYMCIISRIKMLLFIMLLLCLLHHSHGGAYNVMNYGAKGDGMTDNTKAFEEAWQELCNDVGPMSRMIIPSAQTFLVGPISFQGPCKSPNIHFLILGTIIAPENPSSWGSCETGAWLLFYDVNNLIIDGGGTIDGRGSAWWTKSLSDITEESTCSIPPTALHFEKCYGLRLRQLKHLDSPRNHIGLYRCSNSIISNLDIVAPANSPNTDGIDVSISTYIQINDSVIKTGDDCIALINGSSQINITGINCGPGHGISIGSLGINGEYDTVEGVYVRNCNFTGTQNGARIKTWQGGSGYARDITFEQITLHDVNNPILVDQYYCPSGNNCPTEGSAVEISDITYRLFQGTSSSRTAINFDCSNKVACSGISLDQINITSTVTGENTIARCNNAYGASSSTEPSATCLLH</sequence>
<evidence type="ECO:0000256" key="6">
    <source>
        <dbReference type="ARBA" id="ARBA00022729"/>
    </source>
</evidence>
<dbReference type="SUPFAM" id="SSF51126">
    <property type="entry name" value="Pectin lyase-like"/>
    <property type="match status" value="1"/>
</dbReference>
<dbReference type="InterPro" id="IPR012334">
    <property type="entry name" value="Pectin_lyas_fold"/>
</dbReference>
<keyword evidence="7" id="KW-0677">Repeat</keyword>
<evidence type="ECO:0000256" key="7">
    <source>
        <dbReference type="ARBA" id="ARBA00022737"/>
    </source>
</evidence>
<dbReference type="Gene3D" id="2.160.20.10">
    <property type="entry name" value="Single-stranded right-handed beta-helix, Pectin lyase-like"/>
    <property type="match status" value="1"/>
</dbReference>
<dbReference type="InterPro" id="IPR000743">
    <property type="entry name" value="Glyco_hydro_28"/>
</dbReference>
<keyword evidence="4" id="KW-0134">Cell wall</keyword>
<organism evidence="14 15">
    <name type="scientific">Lactuca sativa</name>
    <name type="common">Garden lettuce</name>
    <dbReference type="NCBI Taxonomy" id="4236"/>
    <lineage>
        <taxon>Eukaryota</taxon>
        <taxon>Viridiplantae</taxon>
        <taxon>Streptophyta</taxon>
        <taxon>Embryophyta</taxon>
        <taxon>Tracheophyta</taxon>
        <taxon>Spermatophyta</taxon>
        <taxon>Magnoliopsida</taxon>
        <taxon>eudicotyledons</taxon>
        <taxon>Gunneridae</taxon>
        <taxon>Pentapetalae</taxon>
        <taxon>asterids</taxon>
        <taxon>campanulids</taxon>
        <taxon>Asterales</taxon>
        <taxon>Asteraceae</taxon>
        <taxon>Cichorioideae</taxon>
        <taxon>Cichorieae</taxon>
        <taxon>Lactucinae</taxon>
        <taxon>Lactuca</taxon>
    </lineage>
</organism>
<reference evidence="14 15" key="1">
    <citation type="journal article" date="2017" name="Nat. Commun.">
        <title>Genome assembly with in vitro proximity ligation data and whole-genome triplication in lettuce.</title>
        <authorList>
            <person name="Reyes-Chin-Wo S."/>
            <person name="Wang Z."/>
            <person name="Yang X."/>
            <person name="Kozik A."/>
            <person name="Arikit S."/>
            <person name="Song C."/>
            <person name="Xia L."/>
            <person name="Froenicke L."/>
            <person name="Lavelle D.O."/>
            <person name="Truco M.J."/>
            <person name="Xia R."/>
            <person name="Zhu S."/>
            <person name="Xu C."/>
            <person name="Xu H."/>
            <person name="Xu X."/>
            <person name="Cox K."/>
            <person name="Korf I."/>
            <person name="Meyers B.C."/>
            <person name="Michelmore R.W."/>
        </authorList>
    </citation>
    <scope>NUCLEOTIDE SEQUENCE [LARGE SCALE GENOMIC DNA]</scope>
    <source>
        <strain evidence="15">cv. Salinas</strain>
        <tissue evidence="14">Seedlings</tissue>
    </source>
</reference>
<keyword evidence="10" id="KW-0961">Cell wall biogenesis/degradation</keyword>
<dbReference type="PROSITE" id="PS00502">
    <property type="entry name" value="POLYGALACTURONASE"/>
    <property type="match status" value="1"/>
</dbReference>
<evidence type="ECO:0000256" key="13">
    <source>
        <dbReference type="RuleBase" id="RU361169"/>
    </source>
</evidence>
<evidence type="ECO:0000256" key="4">
    <source>
        <dbReference type="ARBA" id="ARBA00022512"/>
    </source>
</evidence>
<comment type="similarity">
    <text evidence="2 13">Belongs to the glycosyl hydrolase 28 family.</text>
</comment>
<evidence type="ECO:0000256" key="3">
    <source>
        <dbReference type="ARBA" id="ARBA00012736"/>
    </source>
</evidence>
<keyword evidence="5" id="KW-0964">Secreted</keyword>
<dbReference type="AlphaFoldDB" id="A0A9R1WF57"/>
<evidence type="ECO:0000256" key="1">
    <source>
        <dbReference type="ARBA" id="ARBA00004191"/>
    </source>
</evidence>
<evidence type="ECO:0000313" key="14">
    <source>
        <dbReference type="EMBL" id="KAJ0224176.1"/>
    </source>
</evidence>
<feature type="active site" evidence="12">
    <location>
        <position position="281"/>
    </location>
</feature>
<comment type="catalytic activity">
    <reaction evidence="11">
        <text>(1,4-alpha-D-galacturonosyl)n+m + H2O = (1,4-alpha-D-galacturonosyl)n + (1,4-alpha-D-galacturonosyl)m.</text>
        <dbReference type="EC" id="3.2.1.15"/>
    </reaction>
</comment>
<dbReference type="FunFam" id="2.160.20.10:FF:000032">
    <property type="entry name" value="Pectin lyase-like superfamily protein"/>
    <property type="match status" value="1"/>
</dbReference>
<gene>
    <name evidence="14" type="ORF">LSAT_V11C100017720</name>
</gene>
<evidence type="ECO:0000256" key="11">
    <source>
        <dbReference type="ARBA" id="ARBA00034074"/>
    </source>
</evidence>
<dbReference type="EC" id="3.2.1.15" evidence="3"/>
<keyword evidence="15" id="KW-1185">Reference proteome</keyword>
<evidence type="ECO:0000256" key="12">
    <source>
        <dbReference type="PROSITE-ProRule" id="PRU10052"/>
    </source>
</evidence>
<keyword evidence="8 13" id="KW-0378">Hydrolase</keyword>
<accession>A0A9R1WF57</accession>
<dbReference type="InterPro" id="IPR006626">
    <property type="entry name" value="PbH1"/>
</dbReference>
<evidence type="ECO:0000256" key="10">
    <source>
        <dbReference type="ARBA" id="ARBA00023316"/>
    </source>
</evidence>
<proteinExistence type="inferred from homology"/>
<dbReference type="GO" id="GO:0004650">
    <property type="term" value="F:polygalacturonase activity"/>
    <property type="evidence" value="ECO:0007669"/>
    <property type="project" value="UniProtKB-EC"/>
</dbReference>
<dbReference type="PANTHER" id="PTHR31375">
    <property type="match status" value="1"/>
</dbReference>